<keyword evidence="5" id="KW-0732">Signal</keyword>
<keyword evidence="6" id="KW-0798">TonB box</keyword>
<dbReference type="Gene3D" id="2.40.170.20">
    <property type="entry name" value="TonB-dependent receptor, beta-barrel domain"/>
    <property type="match status" value="1"/>
</dbReference>
<dbReference type="Pfam" id="PF00593">
    <property type="entry name" value="TonB_dep_Rec_b-barrel"/>
    <property type="match status" value="1"/>
</dbReference>
<evidence type="ECO:0000256" key="7">
    <source>
        <dbReference type="ARBA" id="ARBA00023136"/>
    </source>
</evidence>
<dbReference type="InterPro" id="IPR039426">
    <property type="entry name" value="TonB-dep_rcpt-like"/>
</dbReference>
<dbReference type="Proteomes" id="UP000664702">
    <property type="component" value="Chromosome"/>
</dbReference>
<dbReference type="GO" id="GO:0044718">
    <property type="term" value="P:siderophore transmembrane transport"/>
    <property type="evidence" value="ECO:0007669"/>
    <property type="project" value="TreeGrafter"/>
</dbReference>
<dbReference type="PANTHER" id="PTHR30069:SF29">
    <property type="entry name" value="HEMOGLOBIN AND HEMOGLOBIN-HAPTOGLOBIN-BINDING PROTEIN 1-RELATED"/>
    <property type="match status" value="1"/>
</dbReference>
<accession>A0A9X9YCF8</accession>
<protein>
    <submittedName>
        <fullName evidence="12">TonB-dependent receptor</fullName>
    </submittedName>
</protein>
<evidence type="ECO:0000256" key="3">
    <source>
        <dbReference type="ARBA" id="ARBA00022452"/>
    </source>
</evidence>
<evidence type="ECO:0000256" key="10">
    <source>
        <dbReference type="PROSITE-ProRule" id="PRU01360"/>
    </source>
</evidence>
<evidence type="ECO:0000256" key="1">
    <source>
        <dbReference type="ARBA" id="ARBA00004571"/>
    </source>
</evidence>
<evidence type="ECO:0000313" key="13">
    <source>
        <dbReference type="Proteomes" id="UP000664702"/>
    </source>
</evidence>
<evidence type="ECO:0000313" key="12">
    <source>
        <dbReference type="EMBL" id="UEM17602.1"/>
    </source>
</evidence>
<proteinExistence type="inferred from homology"/>
<comment type="subcellular location">
    <subcellularLocation>
        <location evidence="1 10">Cell outer membrane</location>
        <topology evidence="1 10">Multi-pass membrane protein</topology>
    </subcellularLocation>
</comment>
<dbReference type="RefSeq" id="WP_225005765.1">
    <property type="nucleotide sequence ID" value="NZ_CP086136.1"/>
</dbReference>
<dbReference type="KEGG" id="bban:J4G43_028830"/>
<evidence type="ECO:0000256" key="5">
    <source>
        <dbReference type="ARBA" id="ARBA00022729"/>
    </source>
</evidence>
<dbReference type="AlphaFoldDB" id="A0A9X9YCF8"/>
<dbReference type="PROSITE" id="PS52016">
    <property type="entry name" value="TONB_DEPENDENT_REC_3"/>
    <property type="match status" value="1"/>
</dbReference>
<keyword evidence="8 12" id="KW-0675">Receptor</keyword>
<keyword evidence="9 10" id="KW-0998">Cell outer membrane</keyword>
<dbReference type="GO" id="GO:0009279">
    <property type="term" value="C:cell outer membrane"/>
    <property type="evidence" value="ECO:0007669"/>
    <property type="project" value="UniProtKB-SubCell"/>
</dbReference>
<dbReference type="GO" id="GO:0015344">
    <property type="term" value="F:siderophore uptake transmembrane transporter activity"/>
    <property type="evidence" value="ECO:0007669"/>
    <property type="project" value="TreeGrafter"/>
</dbReference>
<dbReference type="InterPro" id="IPR000531">
    <property type="entry name" value="Beta-barrel_TonB"/>
</dbReference>
<dbReference type="PANTHER" id="PTHR30069">
    <property type="entry name" value="TONB-DEPENDENT OUTER MEMBRANE RECEPTOR"/>
    <property type="match status" value="1"/>
</dbReference>
<reference evidence="12 13" key="1">
    <citation type="journal article" date="2022" name="Int. J. Syst. Evol. Microbiol.">
        <title>Strains of Bradyrhizobium barranii sp. nov. associated with legumes native to Canada are symbionts of soybeans and belong to different subspecies (subsp. barranii subsp. nov. and subsp. apii subsp. nov.) and symbiovars (sv. glycinearum and sv. septentrionale).</title>
        <authorList>
            <person name="Bromfield E.S.P."/>
            <person name="Cloutier S."/>
            <person name="Wasai-Hara S."/>
            <person name="Minamisawa K."/>
        </authorList>
    </citation>
    <scope>NUCLEOTIDE SEQUENCE [LARGE SCALE GENOMIC DNA]</scope>
    <source>
        <strain evidence="12 13">144S4</strain>
    </source>
</reference>
<evidence type="ECO:0000256" key="2">
    <source>
        <dbReference type="ARBA" id="ARBA00022448"/>
    </source>
</evidence>
<gene>
    <name evidence="12" type="ORF">J4G43_028830</name>
</gene>
<keyword evidence="3 10" id="KW-1134">Transmembrane beta strand</keyword>
<evidence type="ECO:0000256" key="4">
    <source>
        <dbReference type="ARBA" id="ARBA00022692"/>
    </source>
</evidence>
<keyword evidence="7 10" id="KW-0472">Membrane</keyword>
<name>A0A9X9YCF8_9BRAD</name>
<dbReference type="InterPro" id="IPR036942">
    <property type="entry name" value="Beta-barrel_TonB_sf"/>
</dbReference>
<evidence type="ECO:0000256" key="8">
    <source>
        <dbReference type="ARBA" id="ARBA00023170"/>
    </source>
</evidence>
<sequence>MVTDTKFKGSYGTGFKAPTLNQLYVSFPAFFFFANPNLKPEESVGYDAGFEQPLFGDRVRFGSTYFRNNITDLIQSTFDPLTFTSTNTNIGKAITEGTESFVAAAITDRLRVRADYTFTRAVDATAGLELLRRPKEKWSANVIWNPELAPVVWTAPRWI</sequence>
<feature type="domain" description="TonB-dependent receptor-like beta-barrel" evidence="11">
    <location>
        <begin position="4"/>
        <end position="144"/>
    </location>
</feature>
<evidence type="ECO:0000256" key="6">
    <source>
        <dbReference type="ARBA" id="ARBA00023077"/>
    </source>
</evidence>
<comment type="similarity">
    <text evidence="10">Belongs to the TonB-dependent receptor family.</text>
</comment>
<evidence type="ECO:0000259" key="11">
    <source>
        <dbReference type="Pfam" id="PF00593"/>
    </source>
</evidence>
<evidence type="ECO:0000256" key="9">
    <source>
        <dbReference type="ARBA" id="ARBA00023237"/>
    </source>
</evidence>
<keyword evidence="2 10" id="KW-0813">Transport</keyword>
<dbReference type="EMBL" id="CP086136">
    <property type="protein sequence ID" value="UEM17602.1"/>
    <property type="molecule type" value="Genomic_DNA"/>
</dbReference>
<keyword evidence="4 10" id="KW-0812">Transmembrane</keyword>
<organism evidence="12 13">
    <name type="scientific">Bradyrhizobium barranii subsp. barranii</name>
    <dbReference type="NCBI Taxonomy" id="2823807"/>
    <lineage>
        <taxon>Bacteria</taxon>
        <taxon>Pseudomonadati</taxon>
        <taxon>Pseudomonadota</taxon>
        <taxon>Alphaproteobacteria</taxon>
        <taxon>Hyphomicrobiales</taxon>
        <taxon>Nitrobacteraceae</taxon>
        <taxon>Bradyrhizobium</taxon>
        <taxon>Bradyrhizobium barranii</taxon>
    </lineage>
</organism>
<dbReference type="SUPFAM" id="SSF56935">
    <property type="entry name" value="Porins"/>
    <property type="match status" value="1"/>
</dbReference>